<reference evidence="1 2" key="1">
    <citation type="journal article" date="2016" name="Nat. Commun.">
        <title>Thousands of microbial genomes shed light on interconnected biogeochemical processes in an aquifer system.</title>
        <authorList>
            <person name="Anantharaman K."/>
            <person name="Brown C.T."/>
            <person name="Hug L.A."/>
            <person name="Sharon I."/>
            <person name="Castelle C.J."/>
            <person name="Probst A.J."/>
            <person name="Thomas B.C."/>
            <person name="Singh A."/>
            <person name="Wilkins M.J."/>
            <person name="Karaoz U."/>
            <person name="Brodie E.L."/>
            <person name="Williams K.H."/>
            <person name="Hubbard S.S."/>
            <person name="Banfield J.F."/>
        </authorList>
    </citation>
    <scope>NUCLEOTIDE SEQUENCE [LARGE SCALE GENOMIC DNA]</scope>
</reference>
<evidence type="ECO:0000313" key="1">
    <source>
        <dbReference type="EMBL" id="OGC35400.1"/>
    </source>
</evidence>
<sequence length="227" mass="24686">MTRINKLLSDNKLTLIIALPKNDLELAEAAVRGGADALQFHVNITGFAGFAEEKENLQALVRQIKVPLGLSFGYNAETSEAEIKEIKKLGFDFFSVRMKLLPDYLRKIRGIGRIVTLHSDFIFEDLVNLDKIGADALDAAIVPSHGQGKDMVVGDLQNYISIVLAAGVPVIIPTQKDIRPSEVPIVADTGAKGLLLTPVVTGTTAQHIEKNVREFRVAADDLGDETK</sequence>
<evidence type="ECO:0008006" key="3">
    <source>
        <dbReference type="Google" id="ProtNLM"/>
    </source>
</evidence>
<dbReference type="EMBL" id="MEUI01000002">
    <property type="protein sequence ID" value="OGC35400.1"/>
    <property type="molecule type" value="Genomic_DNA"/>
</dbReference>
<proteinExistence type="predicted"/>
<gene>
    <name evidence="1" type="ORF">A2462_02525</name>
</gene>
<dbReference type="SUPFAM" id="SSF51391">
    <property type="entry name" value="Thiamin phosphate synthase"/>
    <property type="match status" value="1"/>
</dbReference>
<accession>A0A1F4TS65</accession>
<dbReference type="AlphaFoldDB" id="A0A1F4TS65"/>
<dbReference type="Proteomes" id="UP000177309">
    <property type="component" value="Unassembled WGS sequence"/>
</dbReference>
<comment type="caution">
    <text evidence="1">The sequence shown here is derived from an EMBL/GenBank/DDBJ whole genome shotgun (WGS) entry which is preliminary data.</text>
</comment>
<dbReference type="InterPro" id="IPR036206">
    <property type="entry name" value="ThiamineP_synth_sf"/>
</dbReference>
<protein>
    <recommendedName>
        <fullName evidence="3">Orotidine 5'-phosphate decarboxylase domain-containing protein</fullName>
    </recommendedName>
</protein>
<name>A0A1F4TS65_UNCSA</name>
<evidence type="ECO:0000313" key="2">
    <source>
        <dbReference type="Proteomes" id="UP000177309"/>
    </source>
</evidence>
<organism evidence="1 2">
    <name type="scientific">candidate division WOR-1 bacterium RIFOXYC2_FULL_41_25</name>
    <dbReference type="NCBI Taxonomy" id="1802586"/>
    <lineage>
        <taxon>Bacteria</taxon>
        <taxon>Bacillati</taxon>
        <taxon>Saganbacteria</taxon>
    </lineage>
</organism>